<reference evidence="2" key="2">
    <citation type="submission" date="2022-10" db="EMBL/GenBank/DDBJ databases">
        <authorList>
            <person name="Aires J."/>
            <person name="Mesa V."/>
        </authorList>
    </citation>
    <scope>NUCLEOTIDE SEQUENCE</scope>
    <source>
        <strain evidence="2">Clostridium neonatale JD116</strain>
    </source>
</reference>
<evidence type="ECO:0000313" key="4">
    <source>
        <dbReference type="Proteomes" id="UP000220840"/>
    </source>
</evidence>
<organism evidence="3 4">
    <name type="scientific">Clostridium neonatale</name>
    <dbReference type="NCBI Taxonomy" id="137838"/>
    <lineage>
        <taxon>Bacteria</taxon>
        <taxon>Bacillati</taxon>
        <taxon>Bacillota</taxon>
        <taxon>Clostridia</taxon>
        <taxon>Eubacteriales</taxon>
        <taxon>Clostridiaceae</taxon>
        <taxon>Clostridium</taxon>
    </lineage>
</organism>
<comment type="caution">
    <text evidence="3">The sequence shown here is derived from an EMBL/GenBank/DDBJ whole genome shotgun (WGS) entry which is preliminary data.</text>
</comment>
<reference evidence="3 4" key="1">
    <citation type="submission" date="2017-10" db="EMBL/GenBank/DDBJ databases">
        <title>Effective Description of Clostridium neonatale sp. nov. linked to necrotizing enterocolitis in neonates and a clarification of species assignable to the genus Clostridium (Prazmowski 1880) emend. Lawson and Rainey 2016.</title>
        <authorList>
            <person name="Bernard K."/>
            <person name="Burdz T."/>
            <person name="Wiebe D."/>
            <person name="Balcewich B."/>
            <person name="Alfa M."/>
            <person name="Bernier A.-M."/>
        </authorList>
    </citation>
    <scope>NUCLEOTIDE SEQUENCE [LARGE SCALE GENOMIC DNA]</scope>
    <source>
        <strain evidence="3 4">LCDC99A005</strain>
    </source>
</reference>
<keyword evidence="4" id="KW-1185">Reference proteome</keyword>
<gene>
    <name evidence="2" type="ORF">CNEO2_10149</name>
    <name evidence="3" type="ORF">CQ394_11440</name>
</gene>
<dbReference type="PROSITE" id="PS51257">
    <property type="entry name" value="PROKAR_LIPOPROTEIN"/>
    <property type="match status" value="1"/>
</dbReference>
<name>A0A2A7ML93_9CLOT</name>
<dbReference type="AlphaFoldDB" id="A0A2A7ML93"/>
<evidence type="ECO:0000256" key="1">
    <source>
        <dbReference type="SAM" id="SignalP"/>
    </source>
</evidence>
<feature type="chain" id="PRO_5039210558" description="Lipoprotein" evidence="1">
    <location>
        <begin position="26"/>
        <end position="319"/>
    </location>
</feature>
<dbReference type="Proteomes" id="UP000220840">
    <property type="component" value="Unassembled WGS sequence"/>
</dbReference>
<keyword evidence="1" id="KW-0732">Signal</keyword>
<dbReference type="EMBL" id="CAMTCP010000111">
    <property type="protein sequence ID" value="CAI3562634.1"/>
    <property type="molecule type" value="Genomic_DNA"/>
</dbReference>
<accession>A0A2A7ML93</accession>
<evidence type="ECO:0008006" key="5">
    <source>
        <dbReference type="Google" id="ProtNLM"/>
    </source>
</evidence>
<sequence>MKLKKTLALFMTATLGIATLTGCSAATTNYTKELAKASQWTATSTETNGNVAIDVQGQKLNISFTGTGYTSGDKSFAEVKFNDPSGLFKLPDIKVYVDNGVSYINKSYFEGIYTMSGEKVPEKLAKINAEYIGIDSGIDVATLQKIISDPEAVLKLGKTVFGDADIDLPYAQNGREFTMSLNSNEMVDLLVKAIKASASNIENINSEFKIGLTSEEIAQFKSIMNDKNINSEIQELKTMIAGSNISLKEVFSDNTYTQDIKMAIQLKDFGKMDITVKGKSTKSDAKEITIPTSSVKLTEEEYLKLMEDDNVTTTTKTAA</sequence>
<dbReference type="OrthoDB" id="1896795at2"/>
<dbReference type="RefSeq" id="WP_058296420.1">
    <property type="nucleotide sequence ID" value="NZ_CAKJVF010000042.1"/>
</dbReference>
<evidence type="ECO:0000313" key="2">
    <source>
        <dbReference type="EMBL" id="CAI3562634.1"/>
    </source>
</evidence>
<evidence type="ECO:0000313" key="3">
    <source>
        <dbReference type="EMBL" id="PEG32273.1"/>
    </source>
</evidence>
<dbReference type="EMBL" id="PDCJ01000001">
    <property type="protein sequence ID" value="PEG32273.1"/>
    <property type="molecule type" value="Genomic_DNA"/>
</dbReference>
<dbReference type="Proteomes" id="UP001189143">
    <property type="component" value="Unassembled WGS sequence"/>
</dbReference>
<proteinExistence type="predicted"/>
<protein>
    <recommendedName>
        <fullName evidence="5">Lipoprotein</fullName>
    </recommendedName>
</protein>
<feature type="signal peptide" evidence="1">
    <location>
        <begin position="1"/>
        <end position="25"/>
    </location>
</feature>